<evidence type="ECO:0000313" key="2">
    <source>
        <dbReference type="Proteomes" id="UP001283361"/>
    </source>
</evidence>
<sequence length="252" mass="29552">MNPEKKFQDLFKDLIACHSRRSHAPLKRYLPPDVTVRNIHSLFLENHPNLQVGYDSYRKRVVAKGISFAKLGVEECEQCMVFQLHEHSQPQENPDCDSCKIQLEHKRNYVSVRDQHKKKHAKQVTSILRHEGISGRSAADVISAFIKAISMLAEHAKNIVICKFKSLNFEQAQRVFFKLLHDDDVFEECDFLMKKTQRDIEHTIDPIKTSEWEKMKIIESLERLMTEPKRAFWNTIQTDNEVTEIDITENFE</sequence>
<organism evidence="1 2">
    <name type="scientific">Elysia crispata</name>
    <name type="common">lettuce slug</name>
    <dbReference type="NCBI Taxonomy" id="231223"/>
    <lineage>
        <taxon>Eukaryota</taxon>
        <taxon>Metazoa</taxon>
        <taxon>Spiralia</taxon>
        <taxon>Lophotrochozoa</taxon>
        <taxon>Mollusca</taxon>
        <taxon>Gastropoda</taxon>
        <taxon>Heterobranchia</taxon>
        <taxon>Euthyneura</taxon>
        <taxon>Panpulmonata</taxon>
        <taxon>Sacoglossa</taxon>
        <taxon>Placobranchoidea</taxon>
        <taxon>Plakobranchidae</taxon>
        <taxon>Elysia</taxon>
    </lineage>
</organism>
<dbReference type="EMBL" id="JAWDGP010006787">
    <property type="protein sequence ID" value="KAK3735461.1"/>
    <property type="molecule type" value="Genomic_DNA"/>
</dbReference>
<comment type="caution">
    <text evidence="1">The sequence shown here is derived from an EMBL/GenBank/DDBJ whole genome shotgun (WGS) entry which is preliminary data.</text>
</comment>
<dbReference type="AlphaFoldDB" id="A0AAE1CTU7"/>
<evidence type="ECO:0000313" key="1">
    <source>
        <dbReference type="EMBL" id="KAK3735461.1"/>
    </source>
</evidence>
<accession>A0AAE1CTU7</accession>
<dbReference type="Proteomes" id="UP001283361">
    <property type="component" value="Unassembled WGS sequence"/>
</dbReference>
<proteinExistence type="predicted"/>
<name>A0AAE1CTU7_9GAST</name>
<reference evidence="1" key="1">
    <citation type="journal article" date="2023" name="G3 (Bethesda)">
        <title>A reference genome for the long-term kleptoplast-retaining sea slug Elysia crispata morphotype clarki.</title>
        <authorList>
            <person name="Eastman K.E."/>
            <person name="Pendleton A.L."/>
            <person name="Shaikh M.A."/>
            <person name="Suttiyut T."/>
            <person name="Ogas R."/>
            <person name="Tomko P."/>
            <person name="Gavelis G."/>
            <person name="Widhalm J.R."/>
            <person name="Wisecaver J.H."/>
        </authorList>
    </citation>
    <scope>NUCLEOTIDE SEQUENCE</scope>
    <source>
        <strain evidence="1">ECLA1</strain>
    </source>
</reference>
<gene>
    <name evidence="1" type="ORF">RRG08_035190</name>
</gene>
<protein>
    <submittedName>
        <fullName evidence="1">Uncharacterized protein</fullName>
    </submittedName>
</protein>
<keyword evidence="2" id="KW-1185">Reference proteome</keyword>